<sequence length="331" mass="36319">MLPRSSSSKSMQPTTATQSASAPQYSPAYIQRFLKEISDILGIENDENLRNTLVETHGTIGEAVYQTEVSLQIGNQRPLERPPAVTIGEKPKPGDQYGLTQLANNVTVRVWGTGLECLGLFCFDFVYTDNPWRYMVAPKDIWIEAIGAGGVSHGLVLSIEKSMHQTLEGNDRQVALNESRPFDANSENYVISEGTHIRIWQSGIRHDLVIPLHDTLLTGSLSGFVLNTTLNLPIGRVFGHTRKHSSTHPAPIHPSHNDPLFLPLLLEFKIGSSLARASRPQLLLRALLLSRPSSPPSMSLPLTLIPSPLLFISLSTSGTSRHALVPSTDKK</sequence>
<accession>A0A5C3LLQ4</accession>
<dbReference type="Proteomes" id="UP000308652">
    <property type="component" value="Unassembled WGS sequence"/>
</dbReference>
<evidence type="ECO:0000313" key="3">
    <source>
        <dbReference type="Proteomes" id="UP000308652"/>
    </source>
</evidence>
<dbReference type="EMBL" id="ML213661">
    <property type="protein sequence ID" value="TFK32846.1"/>
    <property type="molecule type" value="Genomic_DNA"/>
</dbReference>
<evidence type="ECO:0000313" key="2">
    <source>
        <dbReference type="EMBL" id="TFK32846.1"/>
    </source>
</evidence>
<name>A0A5C3LLQ4_9AGAR</name>
<evidence type="ECO:0000256" key="1">
    <source>
        <dbReference type="SAM" id="MobiDB-lite"/>
    </source>
</evidence>
<protein>
    <submittedName>
        <fullName evidence="2">Uncharacterized protein</fullName>
    </submittedName>
</protein>
<feature type="region of interest" description="Disordered" evidence="1">
    <location>
        <begin position="1"/>
        <end position="23"/>
    </location>
</feature>
<dbReference type="AlphaFoldDB" id="A0A5C3LLQ4"/>
<organism evidence="2 3">
    <name type="scientific">Crucibulum laeve</name>
    <dbReference type="NCBI Taxonomy" id="68775"/>
    <lineage>
        <taxon>Eukaryota</taxon>
        <taxon>Fungi</taxon>
        <taxon>Dikarya</taxon>
        <taxon>Basidiomycota</taxon>
        <taxon>Agaricomycotina</taxon>
        <taxon>Agaricomycetes</taxon>
        <taxon>Agaricomycetidae</taxon>
        <taxon>Agaricales</taxon>
        <taxon>Agaricineae</taxon>
        <taxon>Nidulariaceae</taxon>
        <taxon>Crucibulum</taxon>
    </lineage>
</organism>
<proteinExistence type="predicted"/>
<dbReference type="OrthoDB" id="2958292at2759"/>
<keyword evidence="3" id="KW-1185">Reference proteome</keyword>
<gene>
    <name evidence="2" type="ORF">BDQ12DRAFT_728261</name>
</gene>
<reference evidence="2 3" key="1">
    <citation type="journal article" date="2019" name="Nat. Ecol. Evol.">
        <title>Megaphylogeny resolves global patterns of mushroom evolution.</title>
        <authorList>
            <person name="Varga T."/>
            <person name="Krizsan K."/>
            <person name="Foldi C."/>
            <person name="Dima B."/>
            <person name="Sanchez-Garcia M."/>
            <person name="Sanchez-Ramirez S."/>
            <person name="Szollosi G.J."/>
            <person name="Szarkandi J.G."/>
            <person name="Papp V."/>
            <person name="Albert L."/>
            <person name="Andreopoulos W."/>
            <person name="Angelini C."/>
            <person name="Antonin V."/>
            <person name="Barry K.W."/>
            <person name="Bougher N.L."/>
            <person name="Buchanan P."/>
            <person name="Buyck B."/>
            <person name="Bense V."/>
            <person name="Catcheside P."/>
            <person name="Chovatia M."/>
            <person name="Cooper J."/>
            <person name="Damon W."/>
            <person name="Desjardin D."/>
            <person name="Finy P."/>
            <person name="Geml J."/>
            <person name="Haridas S."/>
            <person name="Hughes K."/>
            <person name="Justo A."/>
            <person name="Karasinski D."/>
            <person name="Kautmanova I."/>
            <person name="Kiss B."/>
            <person name="Kocsube S."/>
            <person name="Kotiranta H."/>
            <person name="LaButti K.M."/>
            <person name="Lechner B.E."/>
            <person name="Liimatainen K."/>
            <person name="Lipzen A."/>
            <person name="Lukacs Z."/>
            <person name="Mihaltcheva S."/>
            <person name="Morgado L.N."/>
            <person name="Niskanen T."/>
            <person name="Noordeloos M.E."/>
            <person name="Ohm R.A."/>
            <person name="Ortiz-Santana B."/>
            <person name="Ovrebo C."/>
            <person name="Racz N."/>
            <person name="Riley R."/>
            <person name="Savchenko A."/>
            <person name="Shiryaev A."/>
            <person name="Soop K."/>
            <person name="Spirin V."/>
            <person name="Szebenyi C."/>
            <person name="Tomsovsky M."/>
            <person name="Tulloss R.E."/>
            <person name="Uehling J."/>
            <person name="Grigoriev I.V."/>
            <person name="Vagvolgyi C."/>
            <person name="Papp T."/>
            <person name="Martin F.M."/>
            <person name="Miettinen O."/>
            <person name="Hibbett D.S."/>
            <person name="Nagy L.G."/>
        </authorList>
    </citation>
    <scope>NUCLEOTIDE SEQUENCE [LARGE SCALE GENOMIC DNA]</scope>
    <source>
        <strain evidence="2 3">CBS 166.37</strain>
    </source>
</reference>